<keyword evidence="3" id="KW-1185">Reference proteome</keyword>
<gene>
    <name evidence="2" type="ORF">HETIRDRAFT_109233</name>
</gene>
<proteinExistence type="predicted"/>
<dbReference type="AlphaFoldDB" id="W4KGD1"/>
<accession>W4KGD1</accession>
<feature type="compositionally biased region" description="Basic and acidic residues" evidence="1">
    <location>
        <begin position="64"/>
        <end position="82"/>
    </location>
</feature>
<dbReference type="KEGG" id="hir:HETIRDRAFT_109233"/>
<feature type="region of interest" description="Disordered" evidence="1">
    <location>
        <begin position="344"/>
        <end position="406"/>
    </location>
</feature>
<dbReference type="RefSeq" id="XP_009544541.1">
    <property type="nucleotide sequence ID" value="XM_009546246.1"/>
</dbReference>
<dbReference type="HOGENOM" id="CLU_678038_0_0_1"/>
<protein>
    <submittedName>
        <fullName evidence="2">Uncharacterized protein</fullName>
    </submittedName>
</protein>
<feature type="compositionally biased region" description="Basic and acidic residues" evidence="1">
    <location>
        <begin position="1"/>
        <end position="11"/>
    </location>
</feature>
<feature type="region of interest" description="Disordered" evidence="1">
    <location>
        <begin position="128"/>
        <end position="156"/>
    </location>
</feature>
<name>W4KGD1_HETIT</name>
<evidence type="ECO:0000313" key="3">
    <source>
        <dbReference type="Proteomes" id="UP000030671"/>
    </source>
</evidence>
<evidence type="ECO:0000313" key="2">
    <source>
        <dbReference type="EMBL" id="ETW84918.1"/>
    </source>
</evidence>
<dbReference type="InParanoid" id="W4KGD1"/>
<dbReference type="Proteomes" id="UP000030671">
    <property type="component" value="Unassembled WGS sequence"/>
</dbReference>
<reference evidence="2 3" key="1">
    <citation type="journal article" date="2012" name="New Phytol.">
        <title>Insight into trade-off between wood decay and parasitism from the genome of a fungal forest pathogen.</title>
        <authorList>
            <person name="Olson A."/>
            <person name="Aerts A."/>
            <person name="Asiegbu F."/>
            <person name="Belbahri L."/>
            <person name="Bouzid O."/>
            <person name="Broberg A."/>
            <person name="Canback B."/>
            <person name="Coutinho P.M."/>
            <person name="Cullen D."/>
            <person name="Dalman K."/>
            <person name="Deflorio G."/>
            <person name="van Diepen L.T."/>
            <person name="Dunand C."/>
            <person name="Duplessis S."/>
            <person name="Durling M."/>
            <person name="Gonthier P."/>
            <person name="Grimwood J."/>
            <person name="Fossdal C.G."/>
            <person name="Hansson D."/>
            <person name="Henrissat B."/>
            <person name="Hietala A."/>
            <person name="Himmelstrand K."/>
            <person name="Hoffmeister D."/>
            <person name="Hogberg N."/>
            <person name="James T.Y."/>
            <person name="Karlsson M."/>
            <person name="Kohler A."/>
            <person name="Kues U."/>
            <person name="Lee Y.H."/>
            <person name="Lin Y.C."/>
            <person name="Lind M."/>
            <person name="Lindquist E."/>
            <person name="Lombard V."/>
            <person name="Lucas S."/>
            <person name="Lunden K."/>
            <person name="Morin E."/>
            <person name="Murat C."/>
            <person name="Park J."/>
            <person name="Raffaello T."/>
            <person name="Rouze P."/>
            <person name="Salamov A."/>
            <person name="Schmutz J."/>
            <person name="Solheim H."/>
            <person name="Stahlberg J."/>
            <person name="Velez H."/>
            <person name="de Vries R.P."/>
            <person name="Wiebenga A."/>
            <person name="Woodward S."/>
            <person name="Yakovlev I."/>
            <person name="Garbelotto M."/>
            <person name="Martin F."/>
            <person name="Grigoriev I.V."/>
            <person name="Stenlid J."/>
        </authorList>
    </citation>
    <scope>NUCLEOTIDE SEQUENCE [LARGE SCALE GENOMIC DNA]</scope>
    <source>
        <strain evidence="2 3">TC 32-1</strain>
    </source>
</reference>
<dbReference type="EMBL" id="KI925456">
    <property type="protein sequence ID" value="ETW84918.1"/>
    <property type="molecule type" value="Genomic_DNA"/>
</dbReference>
<organism evidence="2 3">
    <name type="scientific">Heterobasidion irregulare (strain TC 32-1)</name>
    <dbReference type="NCBI Taxonomy" id="747525"/>
    <lineage>
        <taxon>Eukaryota</taxon>
        <taxon>Fungi</taxon>
        <taxon>Dikarya</taxon>
        <taxon>Basidiomycota</taxon>
        <taxon>Agaricomycotina</taxon>
        <taxon>Agaricomycetes</taxon>
        <taxon>Russulales</taxon>
        <taxon>Bondarzewiaceae</taxon>
        <taxon>Heterobasidion</taxon>
        <taxon>Heterobasidion annosum species complex</taxon>
    </lineage>
</organism>
<sequence>MTEARVSDMTRTHVMRPGADHGGVDRLYCPSRTGKLSARLGAARGQHRRRRSPPGSPTLFDSDDSARTRSRDLTEDRPRSERCLLLAAHAHRTVAPPRTRTPGTNHPSPVHDRAAPNLALVRRHPITGVQRGRDPPCPHVRRTMRPTPGVHRGTDRLLPSHRTLTSLRPDPAAARRSQKFGPWAQPRGRCHVLRAASLGQGRTGQGRFCGPARATFDVGMRPPRCRRLALDRPYLDLLAGPSVLGACPAARGGGSFFLLLLLRRRRRLAKRARARPLVRDGVLRLDRDRRPAGADAGAGPARLTLDAEHALSDVSSNSDIALSTVPPTVVSAHSTELHGRARRLVISSSANRRTHAPPWVASRPRRRVPAAQSAIPPTLVPGKSLAPANDRRECGRGSPSPSPPFC</sequence>
<feature type="region of interest" description="Disordered" evidence="1">
    <location>
        <begin position="1"/>
        <end position="112"/>
    </location>
</feature>
<dbReference type="GeneID" id="20666424"/>
<evidence type="ECO:0000256" key="1">
    <source>
        <dbReference type="SAM" id="MobiDB-lite"/>
    </source>
</evidence>